<protein>
    <recommendedName>
        <fullName evidence="1">BTB domain-containing protein</fullName>
    </recommendedName>
</protein>
<proteinExistence type="predicted"/>
<dbReference type="RefSeq" id="XP_025571623.1">
    <property type="nucleotide sequence ID" value="XM_025716146.1"/>
</dbReference>
<gene>
    <name evidence="2" type="ORF">BO80DRAFT_364335</name>
</gene>
<evidence type="ECO:0000313" key="3">
    <source>
        <dbReference type="Proteomes" id="UP000249402"/>
    </source>
</evidence>
<sequence length="352" mass="41209">MQTTEDNVIILFSHSTTMKVERAKLNSASEYFQAMFRRARWTESKSQTITLEDDNIKAMELLFRKIHGTMSSMTDKRVTVAEWWHLVMACDKYDIDPKSLGELFQGWHKASKVKEEYQKPLLKFEAEVAFPCYAFDTAEAFKEVTKKLVYASTGHIVESNPTNIGQMHLPPRVMQQLNAARGRLRNILHKGLFERIGEIVKHGNCSCKETTVFDYLRELSRIKVWPLEDSLRDMSIDEIIEHLWRFDSARMRQYRGTSSDNRSGEQWCSCRFSWHLVVQSAASRVSEYFDGLCLDCMDSSKNLRDGGNKDDDYWHYHEKFKRFDAKCRVDHGQPTWYFSFMGRREKKGLIAD</sequence>
<dbReference type="STRING" id="1448316.A0A395GP73"/>
<dbReference type="VEuPathDB" id="FungiDB:BO80DRAFT_364335"/>
<reference evidence="2 3" key="1">
    <citation type="submission" date="2018-02" db="EMBL/GenBank/DDBJ databases">
        <title>The genomes of Aspergillus section Nigri reveals drivers in fungal speciation.</title>
        <authorList>
            <consortium name="DOE Joint Genome Institute"/>
            <person name="Vesth T.C."/>
            <person name="Nybo J."/>
            <person name="Theobald S."/>
            <person name="Brandl J."/>
            <person name="Frisvad J.C."/>
            <person name="Nielsen K.F."/>
            <person name="Lyhne E.K."/>
            <person name="Kogle M.E."/>
            <person name="Kuo A."/>
            <person name="Riley R."/>
            <person name="Clum A."/>
            <person name="Nolan M."/>
            <person name="Lipzen A."/>
            <person name="Salamov A."/>
            <person name="Henrissat B."/>
            <person name="Wiebenga A."/>
            <person name="De vries R.P."/>
            <person name="Grigoriev I.V."/>
            <person name="Mortensen U.H."/>
            <person name="Andersen M.R."/>
            <person name="Baker S.E."/>
        </authorList>
    </citation>
    <scope>NUCLEOTIDE SEQUENCE [LARGE SCALE GENOMIC DNA]</scope>
    <source>
        <strain evidence="2 3">CBS 121593</strain>
    </source>
</reference>
<dbReference type="Pfam" id="PF00651">
    <property type="entry name" value="BTB"/>
    <property type="match status" value="1"/>
</dbReference>
<dbReference type="AlphaFoldDB" id="A0A395GP73"/>
<dbReference type="GeneID" id="37221011"/>
<accession>A0A395GP73</accession>
<keyword evidence="3" id="KW-1185">Reference proteome</keyword>
<evidence type="ECO:0000259" key="1">
    <source>
        <dbReference type="PROSITE" id="PS50097"/>
    </source>
</evidence>
<dbReference type="SUPFAM" id="SSF54695">
    <property type="entry name" value="POZ domain"/>
    <property type="match status" value="1"/>
</dbReference>
<dbReference type="InterPro" id="IPR011333">
    <property type="entry name" value="SKP1/BTB/POZ_sf"/>
</dbReference>
<name>A0A395GP73_9EURO</name>
<dbReference type="Gene3D" id="3.30.710.10">
    <property type="entry name" value="Potassium Channel Kv1.1, Chain A"/>
    <property type="match status" value="1"/>
</dbReference>
<dbReference type="InterPro" id="IPR000210">
    <property type="entry name" value="BTB/POZ_dom"/>
</dbReference>
<evidence type="ECO:0000313" key="2">
    <source>
        <dbReference type="EMBL" id="RAK97295.1"/>
    </source>
</evidence>
<feature type="domain" description="BTB" evidence="1">
    <location>
        <begin position="6"/>
        <end position="75"/>
    </location>
</feature>
<dbReference type="OrthoDB" id="268428at2759"/>
<dbReference type="Proteomes" id="UP000249402">
    <property type="component" value="Unassembled WGS sequence"/>
</dbReference>
<dbReference type="PROSITE" id="PS50097">
    <property type="entry name" value="BTB"/>
    <property type="match status" value="1"/>
</dbReference>
<dbReference type="EMBL" id="KZ824464">
    <property type="protein sequence ID" value="RAK97295.1"/>
    <property type="molecule type" value="Genomic_DNA"/>
</dbReference>
<organism evidence="2 3">
    <name type="scientific">Aspergillus ibericus CBS 121593</name>
    <dbReference type="NCBI Taxonomy" id="1448316"/>
    <lineage>
        <taxon>Eukaryota</taxon>
        <taxon>Fungi</taxon>
        <taxon>Dikarya</taxon>
        <taxon>Ascomycota</taxon>
        <taxon>Pezizomycotina</taxon>
        <taxon>Eurotiomycetes</taxon>
        <taxon>Eurotiomycetidae</taxon>
        <taxon>Eurotiales</taxon>
        <taxon>Aspergillaceae</taxon>
        <taxon>Aspergillus</taxon>
        <taxon>Aspergillus subgen. Circumdati</taxon>
    </lineage>
</organism>